<dbReference type="EMBL" id="CFOE01000952">
    <property type="protein sequence ID" value="CFE46948.1"/>
    <property type="molecule type" value="Genomic_DNA"/>
</dbReference>
<protein>
    <submittedName>
        <fullName evidence="1">Uncharacterized protein</fullName>
    </submittedName>
</protein>
<gene>
    <name evidence="1" type="ORF">ERS007681_04237</name>
    <name evidence="2" type="ORF">ERS007741_03758</name>
</gene>
<organism evidence="1 3">
    <name type="scientific">Mycobacterium tuberculosis</name>
    <dbReference type="NCBI Taxonomy" id="1773"/>
    <lineage>
        <taxon>Bacteria</taxon>
        <taxon>Bacillati</taxon>
        <taxon>Actinomycetota</taxon>
        <taxon>Actinomycetes</taxon>
        <taxon>Mycobacteriales</taxon>
        <taxon>Mycobacteriaceae</taxon>
        <taxon>Mycobacterium</taxon>
        <taxon>Mycobacterium tuberculosis complex</taxon>
    </lineage>
</organism>
<evidence type="ECO:0000313" key="1">
    <source>
        <dbReference type="EMBL" id="CFE46948.1"/>
    </source>
</evidence>
<sequence length="39" mass="3771">MVGEGLSAERGDDAVVDALDADGGVGQVDDGVAAAIQAR</sequence>
<dbReference type="Proteomes" id="UP000048600">
    <property type="component" value="Unassembled WGS sequence"/>
</dbReference>
<accession>A0A654TGL6</accession>
<reference evidence="3 4" key="1">
    <citation type="submission" date="2015-03" db="EMBL/GenBank/DDBJ databases">
        <authorList>
            <consortium name="Pathogen Informatics"/>
        </authorList>
    </citation>
    <scope>NUCLEOTIDE SEQUENCE [LARGE SCALE GENOMIC DNA]</scope>
    <source>
        <strain evidence="1 3">G09901357</strain>
        <strain evidence="2 4">P00601463</strain>
    </source>
</reference>
<dbReference type="Proteomes" id="UP000048289">
    <property type="component" value="Unassembled WGS sequence"/>
</dbReference>
<name>A0A654TGL6_MYCTX</name>
<evidence type="ECO:0000313" key="2">
    <source>
        <dbReference type="EMBL" id="COX07975.1"/>
    </source>
</evidence>
<dbReference type="AlphaFoldDB" id="A0A654TGL6"/>
<dbReference type="EMBL" id="CHKL01000621">
    <property type="protein sequence ID" value="COX07975.1"/>
    <property type="molecule type" value="Genomic_DNA"/>
</dbReference>
<evidence type="ECO:0000313" key="4">
    <source>
        <dbReference type="Proteomes" id="UP000048600"/>
    </source>
</evidence>
<evidence type="ECO:0000313" key="3">
    <source>
        <dbReference type="Proteomes" id="UP000048289"/>
    </source>
</evidence>
<proteinExistence type="predicted"/>